<dbReference type="Pfam" id="PF03102">
    <property type="entry name" value="NeuB"/>
    <property type="match status" value="1"/>
</dbReference>
<sequence>MAPRSPSGVPRLELEGKRIGPAQRTLLIAELSANHDRDLDRALALVDVAAEAGWDCLKLQTYDADSLTMDSPHPAMRVEAKWGKSTLYELYQSAGMPMEFHRPLFDRARERGLLPFTSVYDPRDLDFVEDLGCSLYKIASFEMTYDDLLRAVGGTGKPVILSTGMASLPEVGHALDVLDGAGAGPVILLHCCSSYPAPPDEINLDAMAAMGARFGRMTGFSDHTIGARAALAASAMGAVAVEKHFTDDPARPGPDHRFSATPDVLREIAEGVDEIRTLRGSGAKHTTPAEEVSKASGRRSAWAQRDLPAGHVVGPGDYRFIRPAAGIPATDGARLDGARLATPVARGMPITDADLAE</sequence>
<dbReference type="Pfam" id="PF08666">
    <property type="entry name" value="SAF"/>
    <property type="match status" value="1"/>
</dbReference>
<protein>
    <submittedName>
        <fullName evidence="3">Sialic acid synthase</fullName>
    </submittedName>
</protein>
<evidence type="ECO:0000313" key="4">
    <source>
        <dbReference type="Proteomes" id="UP000285908"/>
    </source>
</evidence>
<dbReference type="InterPro" id="IPR051690">
    <property type="entry name" value="PseI-like"/>
</dbReference>
<evidence type="ECO:0000313" key="3">
    <source>
        <dbReference type="EMBL" id="RVV98978.1"/>
    </source>
</evidence>
<dbReference type="CDD" id="cd11615">
    <property type="entry name" value="SAF_NeuB_like"/>
    <property type="match status" value="1"/>
</dbReference>
<dbReference type="GO" id="GO:0016051">
    <property type="term" value="P:carbohydrate biosynthetic process"/>
    <property type="evidence" value="ECO:0007669"/>
    <property type="project" value="InterPro"/>
</dbReference>
<name>A0A438AJV5_9RHOB</name>
<gene>
    <name evidence="3" type="ORF">EKE94_08845</name>
</gene>
<dbReference type="SMART" id="SM00858">
    <property type="entry name" value="SAF"/>
    <property type="match status" value="1"/>
</dbReference>
<dbReference type="InterPro" id="IPR036732">
    <property type="entry name" value="AFP_Neu5c_C_sf"/>
</dbReference>
<dbReference type="AlphaFoldDB" id="A0A438AJV5"/>
<dbReference type="PANTHER" id="PTHR42966:SF2">
    <property type="entry name" value="PSEUDAMINIC ACID SYNTHASE"/>
    <property type="match status" value="1"/>
</dbReference>
<dbReference type="Gene3D" id="3.20.20.70">
    <property type="entry name" value="Aldolase class I"/>
    <property type="match status" value="1"/>
</dbReference>
<dbReference type="RefSeq" id="WP_127906212.1">
    <property type="nucleotide sequence ID" value="NZ_RQXX01000002.1"/>
</dbReference>
<dbReference type="InterPro" id="IPR057736">
    <property type="entry name" value="SAF_PseI/NeuA/NeuB"/>
</dbReference>
<dbReference type="InterPro" id="IPR013785">
    <property type="entry name" value="Aldolase_TIM"/>
</dbReference>
<feature type="domain" description="SAF" evidence="2">
    <location>
        <begin position="298"/>
        <end position="356"/>
    </location>
</feature>
<dbReference type="InterPro" id="IPR013132">
    <property type="entry name" value="PseI/NeuA/B-like_N"/>
</dbReference>
<evidence type="ECO:0000259" key="2">
    <source>
        <dbReference type="SMART" id="SM00858"/>
    </source>
</evidence>
<dbReference type="GO" id="GO:0047444">
    <property type="term" value="F:N-acylneuraminate-9-phosphate synthase activity"/>
    <property type="evidence" value="ECO:0007669"/>
    <property type="project" value="TreeGrafter"/>
</dbReference>
<dbReference type="Proteomes" id="UP000285908">
    <property type="component" value="Unassembled WGS sequence"/>
</dbReference>
<keyword evidence="4" id="KW-1185">Reference proteome</keyword>
<dbReference type="SUPFAM" id="SSF51569">
    <property type="entry name" value="Aldolase"/>
    <property type="match status" value="1"/>
</dbReference>
<dbReference type="EMBL" id="RQXX01000002">
    <property type="protein sequence ID" value="RVV98978.1"/>
    <property type="molecule type" value="Genomic_DNA"/>
</dbReference>
<dbReference type="InterPro" id="IPR013974">
    <property type="entry name" value="SAF"/>
</dbReference>
<organism evidence="3 4">
    <name type="scientific">Mesobaculum littorinae</name>
    <dbReference type="NCBI Taxonomy" id="2486419"/>
    <lineage>
        <taxon>Bacteria</taxon>
        <taxon>Pseudomonadati</taxon>
        <taxon>Pseudomonadota</taxon>
        <taxon>Alphaproteobacteria</taxon>
        <taxon>Rhodobacterales</taxon>
        <taxon>Roseobacteraceae</taxon>
        <taxon>Mesobaculum</taxon>
    </lineage>
</organism>
<dbReference type="PANTHER" id="PTHR42966">
    <property type="entry name" value="N-ACETYLNEURAMINATE SYNTHASE"/>
    <property type="match status" value="1"/>
</dbReference>
<accession>A0A438AJV5</accession>
<reference evidence="3 4" key="1">
    <citation type="submission" date="2018-11" db="EMBL/GenBank/DDBJ databases">
        <title>Mesobaculum littorinae gen. nov., sp. nov., isolated from Littorina scabra that represents a novel genus of the order Rhodobacteraceae.</title>
        <authorList>
            <person name="Li F."/>
        </authorList>
    </citation>
    <scope>NUCLEOTIDE SEQUENCE [LARGE SCALE GENOMIC DNA]</scope>
    <source>
        <strain evidence="3 4">M0103</strain>
    </source>
</reference>
<dbReference type="SUPFAM" id="SSF51269">
    <property type="entry name" value="AFP III-like domain"/>
    <property type="match status" value="1"/>
</dbReference>
<comment type="caution">
    <text evidence="3">The sequence shown here is derived from an EMBL/GenBank/DDBJ whole genome shotgun (WGS) entry which is preliminary data.</text>
</comment>
<evidence type="ECO:0000256" key="1">
    <source>
        <dbReference type="SAM" id="MobiDB-lite"/>
    </source>
</evidence>
<dbReference type="OrthoDB" id="9781701at2"/>
<feature type="region of interest" description="Disordered" evidence="1">
    <location>
        <begin position="280"/>
        <end position="300"/>
    </location>
</feature>
<proteinExistence type="predicted"/>